<protein>
    <submittedName>
        <fullName evidence="1">Uncharacterized protein</fullName>
    </submittedName>
</protein>
<comment type="caution">
    <text evidence="1">The sequence shown here is derived from an EMBL/GenBank/DDBJ whole genome shotgun (WGS) entry which is preliminary data.</text>
</comment>
<evidence type="ECO:0000313" key="2">
    <source>
        <dbReference type="Proteomes" id="UP000218675"/>
    </source>
</evidence>
<name>A0ABX4HKK3_9GAMM</name>
<sequence>MVAVENEDGVINKCFETLGLNDFNVTDQIIQLDSCNLLQSFKGFLLDPNVKVENDVLFILSFYESCEEFSSLVSFIESNSIGERFSVLVFSKDYLKVNGNNFYYVHVPADNYIQFQRKVARHLELMVKQQPLGSPMNPLSLKFTDHVIEANVVDETCIIYDKKYVLSINLNGVPYEMHCNFVSGSKKLIVLGQDALTRDKVELPHFFRWKWVDDLPCSTIILNDPTLYLDEKLNGGWFVGSKERDYVKECSLIITKIAKLIDVHHPVVFFGASAGGFSSLMLASCIPGSRAVVDIPQVDLFTYHVKNEVDKLILSALSFNDLSSVTDDFYFRLRVIDRFKKEGRVPDIVYMHNVKDSAHFTQFSSFLSEWTKLAHELNQKDVGFLKIITYSRWHISKGGHFPMEKHNAVKQLLSVL</sequence>
<dbReference type="Proteomes" id="UP000218675">
    <property type="component" value="Unassembled WGS sequence"/>
</dbReference>
<dbReference type="EMBL" id="NSKA01000002">
    <property type="protein sequence ID" value="PAU73001.1"/>
    <property type="molecule type" value="Genomic_DNA"/>
</dbReference>
<keyword evidence="2" id="KW-1185">Reference proteome</keyword>
<organism evidence="1 2">
    <name type="scientific">Vreelandella alkaliphila</name>
    <dbReference type="NCBI Taxonomy" id="272774"/>
    <lineage>
        <taxon>Bacteria</taxon>
        <taxon>Pseudomonadati</taxon>
        <taxon>Pseudomonadota</taxon>
        <taxon>Gammaproteobacteria</taxon>
        <taxon>Oceanospirillales</taxon>
        <taxon>Halomonadaceae</taxon>
        <taxon>Vreelandella</taxon>
    </lineage>
</organism>
<proteinExistence type="predicted"/>
<reference evidence="1 2" key="1">
    <citation type="submission" date="2017-08" db="EMBL/GenBank/DDBJ databases">
        <title>Halomonas binhaiensis sp. nov., isolated from saline alkaline soil.</title>
        <authorList>
            <person name="Wang D."/>
            <person name="Zhang G."/>
        </authorList>
    </citation>
    <scope>NUCLEOTIDE SEQUENCE [LARGE SCALE GENOMIC DNA]</scope>
    <source>
        <strain evidence="1 2">WN018</strain>
    </source>
</reference>
<accession>A0ABX4HKK3</accession>
<evidence type="ECO:0000313" key="1">
    <source>
        <dbReference type="EMBL" id="PAU73001.1"/>
    </source>
</evidence>
<gene>
    <name evidence="1" type="ORF">CK497_07770</name>
</gene>